<organism evidence="2 3">
    <name type="scientific">Pisolithus tinctorius Marx 270</name>
    <dbReference type="NCBI Taxonomy" id="870435"/>
    <lineage>
        <taxon>Eukaryota</taxon>
        <taxon>Fungi</taxon>
        <taxon>Dikarya</taxon>
        <taxon>Basidiomycota</taxon>
        <taxon>Agaricomycotina</taxon>
        <taxon>Agaricomycetes</taxon>
        <taxon>Agaricomycetidae</taxon>
        <taxon>Boletales</taxon>
        <taxon>Sclerodermatineae</taxon>
        <taxon>Pisolithaceae</taxon>
        <taxon>Pisolithus</taxon>
    </lineage>
</organism>
<reference evidence="2 3" key="1">
    <citation type="submission" date="2014-04" db="EMBL/GenBank/DDBJ databases">
        <authorList>
            <consortium name="DOE Joint Genome Institute"/>
            <person name="Kuo A."/>
            <person name="Kohler A."/>
            <person name="Costa M.D."/>
            <person name="Nagy L.G."/>
            <person name="Floudas D."/>
            <person name="Copeland A."/>
            <person name="Barry K.W."/>
            <person name="Cichocki N."/>
            <person name="Veneault-Fourrey C."/>
            <person name="LaButti K."/>
            <person name="Lindquist E.A."/>
            <person name="Lipzen A."/>
            <person name="Lundell T."/>
            <person name="Morin E."/>
            <person name="Murat C."/>
            <person name="Sun H."/>
            <person name="Tunlid A."/>
            <person name="Henrissat B."/>
            <person name="Grigoriev I.V."/>
            <person name="Hibbett D.S."/>
            <person name="Martin F."/>
            <person name="Nordberg H.P."/>
            <person name="Cantor M.N."/>
            <person name="Hua S.X."/>
        </authorList>
    </citation>
    <scope>NUCLEOTIDE SEQUENCE [LARGE SCALE GENOMIC DNA]</scope>
    <source>
        <strain evidence="2 3">Marx 270</strain>
    </source>
</reference>
<dbReference type="AlphaFoldDB" id="A0A0C3JBE4"/>
<keyword evidence="3" id="KW-1185">Reference proteome</keyword>
<reference evidence="3" key="2">
    <citation type="submission" date="2015-01" db="EMBL/GenBank/DDBJ databases">
        <title>Evolutionary Origins and Diversification of the Mycorrhizal Mutualists.</title>
        <authorList>
            <consortium name="DOE Joint Genome Institute"/>
            <consortium name="Mycorrhizal Genomics Consortium"/>
            <person name="Kohler A."/>
            <person name="Kuo A."/>
            <person name="Nagy L.G."/>
            <person name="Floudas D."/>
            <person name="Copeland A."/>
            <person name="Barry K.W."/>
            <person name="Cichocki N."/>
            <person name="Veneault-Fourrey C."/>
            <person name="LaButti K."/>
            <person name="Lindquist E.A."/>
            <person name="Lipzen A."/>
            <person name="Lundell T."/>
            <person name="Morin E."/>
            <person name="Murat C."/>
            <person name="Riley R."/>
            <person name="Ohm R."/>
            <person name="Sun H."/>
            <person name="Tunlid A."/>
            <person name="Henrissat B."/>
            <person name="Grigoriev I.V."/>
            <person name="Hibbett D.S."/>
            <person name="Martin F."/>
        </authorList>
    </citation>
    <scope>NUCLEOTIDE SEQUENCE [LARGE SCALE GENOMIC DNA]</scope>
    <source>
        <strain evidence="3">Marx 270</strain>
    </source>
</reference>
<evidence type="ECO:0000313" key="3">
    <source>
        <dbReference type="Proteomes" id="UP000054217"/>
    </source>
</evidence>
<dbReference type="HOGENOM" id="CLU_2942745_0_0_1"/>
<proteinExistence type="predicted"/>
<evidence type="ECO:0000256" key="1">
    <source>
        <dbReference type="SAM" id="MobiDB-lite"/>
    </source>
</evidence>
<dbReference type="EMBL" id="KN831963">
    <property type="protein sequence ID" value="KIO06388.1"/>
    <property type="molecule type" value="Genomic_DNA"/>
</dbReference>
<gene>
    <name evidence="2" type="ORF">M404DRAFT_999046</name>
</gene>
<feature type="region of interest" description="Disordered" evidence="1">
    <location>
        <begin position="1"/>
        <end position="20"/>
    </location>
</feature>
<dbReference type="InParanoid" id="A0A0C3JBE4"/>
<name>A0A0C3JBE4_PISTI</name>
<feature type="compositionally biased region" description="Polar residues" evidence="1">
    <location>
        <begin position="1"/>
        <end position="13"/>
    </location>
</feature>
<sequence length="60" mass="6682">MRTCVSTSHSPSSAGAGRFRRRAEAMSLGEEEMEDTPMKCLGTFRKLIPSQEYRLAICSI</sequence>
<dbReference type="Proteomes" id="UP000054217">
    <property type="component" value="Unassembled WGS sequence"/>
</dbReference>
<protein>
    <submittedName>
        <fullName evidence="2">Uncharacterized protein</fullName>
    </submittedName>
</protein>
<accession>A0A0C3JBE4</accession>
<evidence type="ECO:0000313" key="2">
    <source>
        <dbReference type="EMBL" id="KIO06388.1"/>
    </source>
</evidence>